<dbReference type="InterPro" id="IPR011006">
    <property type="entry name" value="CheY-like_superfamily"/>
</dbReference>
<dbReference type="RefSeq" id="WP_045108572.1">
    <property type="nucleotide sequence ID" value="NZ_CAWQZC010000103.1"/>
</dbReference>
<evidence type="ECO:0000256" key="1">
    <source>
        <dbReference type="PROSITE-ProRule" id="PRU00169"/>
    </source>
</evidence>
<protein>
    <submittedName>
        <fullName evidence="5">Chemotaxis protein CheV</fullName>
    </submittedName>
</protein>
<reference evidence="5 7" key="1">
    <citation type="submission" date="2016-11" db="EMBL/GenBank/DDBJ databases">
        <authorList>
            <person name="Jaros S."/>
            <person name="Januszkiewicz K."/>
            <person name="Wedrychowicz H."/>
        </authorList>
    </citation>
    <scope>NUCLEOTIDE SEQUENCE [LARGE SCALE GENOMIC DNA]</scope>
    <source>
        <strain evidence="5">NVI 5450</strain>
    </source>
</reference>
<evidence type="ECO:0000259" key="3">
    <source>
        <dbReference type="PROSITE" id="PS50851"/>
    </source>
</evidence>
<dbReference type="Gene3D" id="2.40.50.180">
    <property type="entry name" value="CheA-289, Domain 4"/>
    <property type="match status" value="1"/>
</dbReference>
<evidence type="ECO:0000313" key="7">
    <source>
        <dbReference type="Proteomes" id="UP000183794"/>
    </source>
</evidence>
<dbReference type="Gene3D" id="2.30.30.40">
    <property type="entry name" value="SH3 Domains"/>
    <property type="match status" value="1"/>
</dbReference>
<dbReference type="PANTHER" id="PTHR47233">
    <property type="entry name" value="CHEMOTAXIS PROTEIN CHEV"/>
    <property type="match status" value="1"/>
</dbReference>
<feature type="domain" description="CheW-like" evidence="3">
    <location>
        <begin position="20"/>
        <end position="164"/>
    </location>
</feature>
<dbReference type="PANTHER" id="PTHR47233:SF3">
    <property type="entry name" value="CHEMOTAXIS PROTEIN CHEV"/>
    <property type="match status" value="1"/>
</dbReference>
<dbReference type="InterPro" id="IPR001789">
    <property type="entry name" value="Sig_transdc_resp-reg_receiver"/>
</dbReference>
<feature type="modified residue" description="4-aspartylphosphate" evidence="1">
    <location>
        <position position="244"/>
    </location>
</feature>
<dbReference type="EMBL" id="FPLJ01000059">
    <property type="protein sequence ID" value="SGY93815.1"/>
    <property type="molecule type" value="Genomic_DNA"/>
</dbReference>
<dbReference type="SMART" id="SM00448">
    <property type="entry name" value="REC"/>
    <property type="match status" value="1"/>
</dbReference>
<gene>
    <name evidence="4" type="ORF">MT2528_2652</name>
    <name evidence="5" type="ORF">NVI5450_2868</name>
</gene>
<dbReference type="PATRIC" id="fig|80854.5.peg.71"/>
<dbReference type="Proteomes" id="UP000182660">
    <property type="component" value="Unassembled WGS sequence"/>
</dbReference>
<dbReference type="Pfam" id="PF00072">
    <property type="entry name" value="Response_reg"/>
    <property type="match status" value="1"/>
</dbReference>
<dbReference type="Proteomes" id="UP000183794">
    <property type="component" value="Unassembled WGS sequence"/>
</dbReference>
<proteinExistence type="predicted"/>
<dbReference type="PIRSF" id="PIRSF002867">
    <property type="entry name" value="CheV"/>
    <property type="match status" value="1"/>
</dbReference>
<dbReference type="HOGENOM" id="CLU_048995_0_1_6"/>
<accession>A0A090IC20</accession>
<dbReference type="OrthoDB" id="9806105at2"/>
<evidence type="ECO:0000313" key="6">
    <source>
        <dbReference type="Proteomes" id="UP000182660"/>
    </source>
</evidence>
<dbReference type="AlphaFoldDB" id="A0A090IC20"/>
<dbReference type="SUPFAM" id="SSF50341">
    <property type="entry name" value="CheW-like"/>
    <property type="match status" value="1"/>
</dbReference>
<dbReference type="Pfam" id="PF01584">
    <property type="entry name" value="CheW"/>
    <property type="match status" value="1"/>
</dbReference>
<evidence type="ECO:0000313" key="5">
    <source>
        <dbReference type="EMBL" id="SGZ05103.1"/>
    </source>
</evidence>
<keyword evidence="6" id="KW-1185">Reference proteome</keyword>
<dbReference type="PROSITE" id="PS50851">
    <property type="entry name" value="CHEW"/>
    <property type="match status" value="1"/>
</dbReference>
<dbReference type="SUPFAM" id="SSF52172">
    <property type="entry name" value="CheY-like"/>
    <property type="match status" value="1"/>
</dbReference>
<dbReference type="SMART" id="SM00260">
    <property type="entry name" value="CheW"/>
    <property type="match status" value="1"/>
</dbReference>
<dbReference type="GO" id="GO:0006935">
    <property type="term" value="P:chemotaxis"/>
    <property type="evidence" value="ECO:0007669"/>
    <property type="project" value="InterPro"/>
</dbReference>
<dbReference type="InterPro" id="IPR024181">
    <property type="entry name" value="Chemotax_regulator_CheV"/>
</dbReference>
<keyword evidence="1" id="KW-0597">Phosphoprotein</keyword>
<dbReference type="EMBL" id="FPLD01000073">
    <property type="protein sequence ID" value="SGZ05103.1"/>
    <property type="molecule type" value="Genomic_DNA"/>
</dbReference>
<dbReference type="KEGG" id="mvs:MVIS_0070"/>
<dbReference type="GO" id="GO:0000160">
    <property type="term" value="P:phosphorelay signal transduction system"/>
    <property type="evidence" value="ECO:0007669"/>
    <property type="project" value="InterPro"/>
</dbReference>
<feature type="domain" description="Response regulatory" evidence="2">
    <location>
        <begin position="193"/>
        <end position="309"/>
    </location>
</feature>
<dbReference type="InterPro" id="IPR036061">
    <property type="entry name" value="CheW-like_dom_sf"/>
</dbReference>
<dbReference type="GeneID" id="61296492"/>
<reference evidence="4 6" key="2">
    <citation type="submission" date="2016-11" db="EMBL/GenBank/DDBJ databases">
        <authorList>
            <person name="Klemetsen T."/>
        </authorList>
    </citation>
    <scope>NUCLEOTIDE SEQUENCE [LARGE SCALE GENOMIC DNA]</scope>
    <source>
        <strain evidence="4">MT 2528</strain>
    </source>
</reference>
<evidence type="ECO:0000313" key="4">
    <source>
        <dbReference type="EMBL" id="SGY93815.1"/>
    </source>
</evidence>
<evidence type="ECO:0000259" key="2">
    <source>
        <dbReference type="PROSITE" id="PS50110"/>
    </source>
</evidence>
<dbReference type="InterPro" id="IPR002545">
    <property type="entry name" value="CheW-lke_dom"/>
</dbReference>
<name>A0A090IC20_9GAMM</name>
<dbReference type="STRING" id="80854.MVIS_0070"/>
<dbReference type="PROSITE" id="PS50110">
    <property type="entry name" value="RESPONSE_REGULATORY"/>
    <property type="match status" value="1"/>
</dbReference>
<organism evidence="5 7">
    <name type="scientific">Moritella viscosa</name>
    <dbReference type="NCBI Taxonomy" id="80854"/>
    <lineage>
        <taxon>Bacteria</taxon>
        <taxon>Pseudomonadati</taxon>
        <taxon>Pseudomonadota</taxon>
        <taxon>Gammaproteobacteria</taxon>
        <taxon>Alteromonadales</taxon>
        <taxon>Moritellaceae</taxon>
        <taxon>Moritella</taxon>
    </lineage>
</organism>
<dbReference type="Gene3D" id="3.40.50.2300">
    <property type="match status" value="1"/>
</dbReference>
<sequence length="311" mass="34867">MNDNRKVLLESGTNELELAEFQLIKVNSDGTEKINTYGINVAKVREVIRFPDITDYPKSIEHIVGVFKSRDQVTPLINLSKWLGISEREPKKEQFVIVTDFNGITNGFLIDHITRIHRVSWSNLETVTNLASSDHDNCVVASVTIEDHLVFILDFEKIISDINPTVDMGLYDLKLDSKVNLSEGTKAKRFKHTILLVDDSSFILDQLRAVILESGYSLITAVNGEDAWGKYKENFDDISLIVTDVEMPKMDGLHLCKKVTSEPNAVPVVIFSSTMSDENKIKAMGVGATETLTKPEINKLIITLDELLNVD</sequence>